<gene>
    <name evidence="2" type="ORF">BSAL_76190</name>
</gene>
<accession>A0A0S4IW07</accession>
<dbReference type="VEuPathDB" id="TriTrypDB:BSAL_76190"/>
<name>A0A0S4IW07_BODSA</name>
<feature type="compositionally biased region" description="Low complexity" evidence="1">
    <location>
        <begin position="269"/>
        <end position="282"/>
    </location>
</feature>
<evidence type="ECO:0000313" key="2">
    <source>
        <dbReference type="EMBL" id="CUG23607.1"/>
    </source>
</evidence>
<dbReference type="EMBL" id="CYKH01000711">
    <property type="protein sequence ID" value="CUG23607.1"/>
    <property type="molecule type" value="Genomic_DNA"/>
</dbReference>
<organism evidence="2 3">
    <name type="scientific">Bodo saltans</name>
    <name type="common">Flagellated protozoan</name>
    <dbReference type="NCBI Taxonomy" id="75058"/>
    <lineage>
        <taxon>Eukaryota</taxon>
        <taxon>Discoba</taxon>
        <taxon>Euglenozoa</taxon>
        <taxon>Kinetoplastea</taxon>
        <taxon>Metakinetoplastina</taxon>
        <taxon>Eubodonida</taxon>
        <taxon>Bodonidae</taxon>
        <taxon>Bodo</taxon>
    </lineage>
</organism>
<proteinExistence type="predicted"/>
<dbReference type="AlphaFoldDB" id="A0A0S4IW07"/>
<feature type="region of interest" description="Disordered" evidence="1">
    <location>
        <begin position="263"/>
        <end position="283"/>
    </location>
</feature>
<sequence>MHHCHTKHNHAPSVSFRCCVAQKRTAPCFRVGWLQLLFLATFWHCFPFTHAVVPLASFGTSAGDTQLTSNIDDQSFGPYPLPYPIPFPDGSAESSYYVSSNGLISFASVSAFWLSPTYVASQGRLIAAAYGDLRTPVDGAGGGMYHRALSASASKLRSLWHDVLASISFVPQYALVFTVDRCPRYGNLTQLITAQTIILWNRYKLAMLFRVQTVESSSLRFGGYVGPVWTWVYTDDSTLWPTMSNVSVPGLFVAFQFITPSLSDSVAPSTSRTSTASTDVSTEQTLTQSISASGISSSGAFSCTQSLSSPLSQSTTRVQTSTPSMSVRWVTHTASFDQSTSSTVSDEPSASRTLSLTQEETELSATISLEPSNSLTADATLSSHRVILFLSNDD</sequence>
<keyword evidence="3" id="KW-1185">Reference proteome</keyword>
<reference evidence="3" key="1">
    <citation type="submission" date="2015-09" db="EMBL/GenBank/DDBJ databases">
        <authorList>
            <consortium name="Pathogen Informatics"/>
        </authorList>
    </citation>
    <scope>NUCLEOTIDE SEQUENCE [LARGE SCALE GENOMIC DNA]</scope>
    <source>
        <strain evidence="3">Lake Konstanz</strain>
    </source>
</reference>
<protein>
    <submittedName>
        <fullName evidence="2">Membrane-associated protein, putative</fullName>
    </submittedName>
</protein>
<evidence type="ECO:0000313" key="3">
    <source>
        <dbReference type="Proteomes" id="UP000051952"/>
    </source>
</evidence>
<dbReference type="Proteomes" id="UP000051952">
    <property type="component" value="Unassembled WGS sequence"/>
</dbReference>
<evidence type="ECO:0000256" key="1">
    <source>
        <dbReference type="SAM" id="MobiDB-lite"/>
    </source>
</evidence>